<protein>
    <submittedName>
        <fullName evidence="3">Expressed protein</fullName>
    </submittedName>
</protein>
<evidence type="ECO:0000256" key="2">
    <source>
        <dbReference type="SAM" id="SignalP"/>
    </source>
</evidence>
<dbReference type="AlphaFoldDB" id="A0AAV0B781"/>
<keyword evidence="1" id="KW-1133">Transmembrane helix</keyword>
<feature type="signal peptide" evidence="2">
    <location>
        <begin position="1"/>
        <end position="17"/>
    </location>
</feature>
<reference evidence="3" key="1">
    <citation type="submission" date="2022-06" db="EMBL/GenBank/DDBJ databases">
        <authorList>
            <consortium name="SYNGENTA / RWTH Aachen University"/>
        </authorList>
    </citation>
    <scope>NUCLEOTIDE SEQUENCE</scope>
</reference>
<evidence type="ECO:0000256" key="1">
    <source>
        <dbReference type="SAM" id="Phobius"/>
    </source>
</evidence>
<organism evidence="3 4">
    <name type="scientific">Phakopsora pachyrhizi</name>
    <name type="common">Asian soybean rust disease fungus</name>
    <dbReference type="NCBI Taxonomy" id="170000"/>
    <lineage>
        <taxon>Eukaryota</taxon>
        <taxon>Fungi</taxon>
        <taxon>Dikarya</taxon>
        <taxon>Basidiomycota</taxon>
        <taxon>Pucciniomycotina</taxon>
        <taxon>Pucciniomycetes</taxon>
        <taxon>Pucciniales</taxon>
        <taxon>Phakopsoraceae</taxon>
        <taxon>Phakopsora</taxon>
    </lineage>
</organism>
<evidence type="ECO:0000313" key="3">
    <source>
        <dbReference type="EMBL" id="CAH7681269.1"/>
    </source>
</evidence>
<dbReference type="EMBL" id="CALTRL010003499">
    <property type="protein sequence ID" value="CAH7681269.1"/>
    <property type="molecule type" value="Genomic_DNA"/>
</dbReference>
<keyword evidence="4" id="KW-1185">Reference proteome</keyword>
<keyword evidence="1" id="KW-0812">Transmembrane</keyword>
<sequence length="73" mass="7997">MPRTLLLLATLATISHTLNLGVFDIPSGSCDSKLSDDVAHFSTAVIIQVLLKIYQFFVCFSLVFGGNIDCYEL</sequence>
<comment type="caution">
    <text evidence="3">The sequence shown here is derived from an EMBL/GenBank/DDBJ whole genome shotgun (WGS) entry which is preliminary data.</text>
</comment>
<feature type="chain" id="PRO_5043460170" evidence="2">
    <location>
        <begin position="18"/>
        <end position="73"/>
    </location>
</feature>
<dbReference type="Proteomes" id="UP001153365">
    <property type="component" value="Unassembled WGS sequence"/>
</dbReference>
<keyword evidence="1" id="KW-0472">Membrane</keyword>
<name>A0AAV0B781_PHAPC</name>
<proteinExistence type="predicted"/>
<keyword evidence="2" id="KW-0732">Signal</keyword>
<evidence type="ECO:0000313" key="4">
    <source>
        <dbReference type="Proteomes" id="UP001153365"/>
    </source>
</evidence>
<accession>A0AAV0B781</accession>
<gene>
    <name evidence="3" type="ORF">PPACK8108_LOCUS13855</name>
</gene>
<feature type="transmembrane region" description="Helical" evidence="1">
    <location>
        <begin position="41"/>
        <end position="64"/>
    </location>
</feature>